<organism evidence="1 2">
    <name type="scientific">Verticillium dahliae (strain VdLs.17 / ATCC MYA-4575 / FGSC 10137)</name>
    <name type="common">Verticillium wilt</name>
    <dbReference type="NCBI Taxonomy" id="498257"/>
    <lineage>
        <taxon>Eukaryota</taxon>
        <taxon>Fungi</taxon>
        <taxon>Dikarya</taxon>
        <taxon>Ascomycota</taxon>
        <taxon>Pezizomycotina</taxon>
        <taxon>Sordariomycetes</taxon>
        <taxon>Hypocreomycetidae</taxon>
        <taxon>Glomerellales</taxon>
        <taxon>Plectosphaerellaceae</taxon>
        <taxon>Verticillium</taxon>
    </lineage>
</organism>
<dbReference type="KEGG" id="vda:VDAG_00615"/>
<dbReference type="AlphaFoldDB" id="G2WQH3"/>
<evidence type="ECO:0000313" key="2">
    <source>
        <dbReference type="Proteomes" id="UP000001611"/>
    </source>
</evidence>
<dbReference type="InParanoid" id="G2WQH3"/>
<dbReference type="GeneID" id="20702078"/>
<accession>G2WQH3</accession>
<dbReference type="Proteomes" id="UP000001611">
    <property type="component" value="Chromosome 2"/>
</dbReference>
<name>G2WQH3_VERDV</name>
<dbReference type="HOGENOM" id="CLU_1983277_0_0_1"/>
<keyword evidence="2" id="KW-1185">Reference proteome</keyword>
<reference evidence="1 2" key="1">
    <citation type="submission" date="2008-03" db="EMBL/GenBank/DDBJ databases">
        <title>The Genome Sequence of Verticillium dahliae VdLs.17.</title>
        <authorList>
            <consortium name="The Broad Institute Genome Sequencing Platform"/>
            <person name="Ma L.-J.J."/>
            <person name="Klosterman S.J."/>
            <person name="Subbarao K."/>
            <person name="Dobinson K."/>
            <person name="Veronese P."/>
            <person name="Kang S."/>
            <person name="Gold S.E."/>
            <person name="Young S."/>
            <person name="Jaffe D."/>
            <person name="Gnerre S."/>
            <person name="Berlin A."/>
            <person name="Heiman D."/>
            <person name="Hepburn T."/>
            <person name="Sykes S."/>
            <person name="Alvarado L."/>
            <person name="Kodira C.D."/>
            <person name="Lander E."/>
            <person name="Galagan J."/>
            <person name="Nusbaum C."/>
            <person name="Birren B."/>
        </authorList>
    </citation>
    <scope>NUCLEOTIDE SEQUENCE [LARGE SCALE GENOMIC DNA]</scope>
    <source>
        <strain evidence="2">VdLs.17 / ATCC MYA-4575 / FGSC 10137</strain>
    </source>
</reference>
<gene>
    <name evidence="1" type="ORF">VDAG_00615</name>
</gene>
<evidence type="ECO:0000313" key="1">
    <source>
        <dbReference type="EMBL" id="EGY13933.1"/>
    </source>
</evidence>
<dbReference type="EMBL" id="DS572695">
    <property type="protein sequence ID" value="EGY13933.1"/>
    <property type="molecule type" value="Genomic_DNA"/>
</dbReference>
<dbReference type="RefSeq" id="XP_009650287.1">
    <property type="nucleotide sequence ID" value="XM_009651992.1"/>
</dbReference>
<sequence>MSNICVASEIAKVVFLGPVKGLLPGVGGVSGLVVQKNEAIGRVVNAGTPAISWTRNEACMRYSQYSLISFYGLSVVVCRPGQYLQKDDRNWHQRRAVGEKTHEPYSLEDGTHAHAIVIAGMKAEAS</sequence>
<proteinExistence type="predicted"/>
<protein>
    <submittedName>
        <fullName evidence="1">Uncharacterized protein</fullName>
    </submittedName>
</protein>